<dbReference type="GO" id="GO:0003723">
    <property type="term" value="F:RNA binding"/>
    <property type="evidence" value="ECO:0007669"/>
    <property type="project" value="InterPro"/>
</dbReference>
<dbReference type="GO" id="GO:0005681">
    <property type="term" value="C:spliceosomal complex"/>
    <property type="evidence" value="ECO:0007669"/>
    <property type="project" value="InterPro"/>
</dbReference>
<dbReference type="EMBL" id="LJSK01000145">
    <property type="protein sequence ID" value="KPI86157.1"/>
    <property type="molecule type" value="Genomic_DNA"/>
</dbReference>
<sequence>MQSNVLERIRVLEADIEKCIDSIVQQELFASSITNERHRILLDHFTIQQAGIVKTTAEKLLDAYLDENDIIEVQKAPAESTDDIAAALKEFEAKLADIREYHHTYNNLPSIRNELNTPNPKLLNDLFTVNERFGACLDIDAHYARYSAFMVSTKTIAESCGGGEASEELLASLAPLTPSSILQWSPLWPGRLDFFRFPKALPQILLQETEAHRKVIGFGLYKAFVDELLAYLVNFYGRVNPLKTSSLERLLAEVESDGEEYWAALLAAKAEVTSVAAAASASDDDADVKEEGEPTENVAVNVAEDMVQEAARRKTMARIAVENKVSCGLTIPPSLRRNAKNYSLWPITMIEKLISSQATMKKAADTSAEAGEAGADDKRTSETKVGCLRSLAEVKAVCMAEAKAAALLRSLLFNAFENTDKTLLRDYSRTMEELESDRAQAEEEFLASLDEVKRNSASTMEGTVAHAAQYNLQLALKGGKGNSTNSANPRNGSGRGGPAAVATAEAVAENVEEEAELIGENGEPIPRWLAQLHQLDKIFKCDVCGGTVYKGPKVFREHFGADRHAEGLRRLGVTQRLKSFEGITSIREVVELRDKLSASESSFRKRLRENMDHEEIQDGRGRVLSGKAYEHRQKSRRDGR</sequence>
<organism evidence="6 7">
    <name type="scientific">Leptomonas seymouri</name>
    <dbReference type="NCBI Taxonomy" id="5684"/>
    <lineage>
        <taxon>Eukaryota</taxon>
        <taxon>Discoba</taxon>
        <taxon>Euglenozoa</taxon>
        <taxon>Kinetoplastea</taxon>
        <taxon>Metakinetoplastina</taxon>
        <taxon>Trypanosomatida</taxon>
        <taxon>Trypanosomatidae</taxon>
        <taxon>Leishmaniinae</taxon>
        <taxon>Leptomonas</taxon>
    </lineage>
</organism>
<feature type="compositionally biased region" description="Basic and acidic residues" evidence="4">
    <location>
        <begin position="608"/>
        <end position="621"/>
    </location>
</feature>
<feature type="compositionally biased region" description="Polar residues" evidence="4">
    <location>
        <begin position="482"/>
        <end position="491"/>
    </location>
</feature>
<evidence type="ECO:0000259" key="5">
    <source>
        <dbReference type="Pfam" id="PF11931"/>
    </source>
</evidence>
<dbReference type="Pfam" id="PF11931">
    <property type="entry name" value="SF3a60_Prp9_C"/>
    <property type="match status" value="1"/>
</dbReference>
<feature type="region of interest" description="Disordered" evidence="4">
    <location>
        <begin position="603"/>
        <end position="640"/>
    </location>
</feature>
<dbReference type="InterPro" id="IPR024598">
    <property type="entry name" value="SF3a60/Prp9_C"/>
</dbReference>
<comment type="subcellular location">
    <subcellularLocation>
        <location evidence="1">Nucleus</location>
    </subcellularLocation>
</comment>
<evidence type="ECO:0000313" key="7">
    <source>
        <dbReference type="Proteomes" id="UP000038009"/>
    </source>
</evidence>
<dbReference type="GO" id="GO:0000398">
    <property type="term" value="P:mRNA splicing, via spliceosome"/>
    <property type="evidence" value="ECO:0007669"/>
    <property type="project" value="InterPro"/>
</dbReference>
<dbReference type="OMA" id="NERFGAC"/>
<feature type="region of interest" description="Disordered" evidence="4">
    <location>
        <begin position="479"/>
        <end position="498"/>
    </location>
</feature>
<dbReference type="VEuPathDB" id="TriTrypDB:Lsey_0145_0080"/>
<feature type="domain" description="Splicing factor SF3a60 /Prp9 subunit C-terminal" evidence="5">
    <location>
        <begin position="518"/>
        <end position="634"/>
    </location>
</feature>
<gene>
    <name evidence="6" type="ORF">ABL78_4779</name>
</gene>
<evidence type="ECO:0000256" key="3">
    <source>
        <dbReference type="SAM" id="Coils"/>
    </source>
</evidence>
<keyword evidence="3" id="KW-0175">Coiled coil</keyword>
<dbReference type="Proteomes" id="UP000038009">
    <property type="component" value="Unassembled WGS sequence"/>
</dbReference>
<reference evidence="6 7" key="1">
    <citation type="journal article" date="2015" name="PLoS Pathog.">
        <title>Leptomonas seymouri: Adaptations to the Dixenous Life Cycle Analyzed by Genome Sequencing, Transcriptome Profiling and Co-infection with Leishmania donovani.</title>
        <authorList>
            <person name="Kraeva N."/>
            <person name="Butenko A."/>
            <person name="Hlavacova J."/>
            <person name="Kostygov A."/>
            <person name="Myskova J."/>
            <person name="Grybchuk D."/>
            <person name="Lestinova T."/>
            <person name="Votypka J."/>
            <person name="Volf P."/>
            <person name="Opperdoes F."/>
            <person name="Flegontov P."/>
            <person name="Lukes J."/>
            <person name="Yurchenko V."/>
        </authorList>
    </citation>
    <scope>NUCLEOTIDE SEQUENCE [LARGE SCALE GENOMIC DNA]</scope>
    <source>
        <strain evidence="6 7">ATCC 30220</strain>
    </source>
</reference>
<evidence type="ECO:0000313" key="6">
    <source>
        <dbReference type="EMBL" id="KPI86157.1"/>
    </source>
</evidence>
<name>A0A0N0P5M4_LEPSE</name>
<feature type="coiled-coil region" evidence="3">
    <location>
        <begin position="424"/>
        <end position="451"/>
    </location>
</feature>
<proteinExistence type="predicted"/>
<dbReference type="PANTHER" id="PTHR12786">
    <property type="entry name" value="SPLICING FACTOR SF3A-RELATED"/>
    <property type="match status" value="1"/>
</dbReference>
<keyword evidence="2" id="KW-0539">Nucleus</keyword>
<keyword evidence="7" id="KW-1185">Reference proteome</keyword>
<dbReference type="PANTHER" id="PTHR12786:SF2">
    <property type="entry name" value="SPLICING FACTOR 3A SUBUNIT 3"/>
    <property type="match status" value="1"/>
</dbReference>
<dbReference type="OrthoDB" id="2160351at2759"/>
<evidence type="ECO:0000256" key="2">
    <source>
        <dbReference type="ARBA" id="ARBA00023242"/>
    </source>
</evidence>
<dbReference type="InterPro" id="IPR051421">
    <property type="entry name" value="RNA_Proc_DNA_Dmg_Regulator"/>
</dbReference>
<accession>A0A0N0P5M4</accession>
<evidence type="ECO:0000256" key="1">
    <source>
        <dbReference type="ARBA" id="ARBA00004123"/>
    </source>
</evidence>
<protein>
    <submittedName>
        <fullName evidence="6">Putative splicing factor 3a</fullName>
    </submittedName>
</protein>
<evidence type="ECO:0000256" key="4">
    <source>
        <dbReference type="SAM" id="MobiDB-lite"/>
    </source>
</evidence>
<feature type="compositionally biased region" description="Basic and acidic residues" evidence="4">
    <location>
        <begin position="628"/>
        <end position="640"/>
    </location>
</feature>
<dbReference type="AlphaFoldDB" id="A0A0N0P5M4"/>
<comment type="caution">
    <text evidence="6">The sequence shown here is derived from an EMBL/GenBank/DDBJ whole genome shotgun (WGS) entry which is preliminary data.</text>
</comment>